<feature type="region of interest" description="Disordered" evidence="1">
    <location>
        <begin position="1"/>
        <end position="176"/>
    </location>
</feature>
<dbReference type="STRING" id="101127.A0A1X2GJ57"/>
<dbReference type="PANTHER" id="PTHR13612:SF0">
    <property type="entry name" value="ENHANCER OF MRNA-DECAPPING PROTEIN 3"/>
    <property type="match status" value="1"/>
</dbReference>
<dbReference type="PROSITE" id="PS51385">
    <property type="entry name" value="YJEF_N"/>
    <property type="match status" value="1"/>
</dbReference>
<reference evidence="3 4" key="1">
    <citation type="submission" date="2016-07" db="EMBL/GenBank/DDBJ databases">
        <title>Pervasive Adenine N6-methylation of Active Genes in Fungi.</title>
        <authorList>
            <consortium name="DOE Joint Genome Institute"/>
            <person name="Mondo S.J."/>
            <person name="Dannebaum R.O."/>
            <person name="Kuo R.C."/>
            <person name="Labutti K."/>
            <person name="Haridas S."/>
            <person name="Kuo A."/>
            <person name="Salamov A."/>
            <person name="Ahrendt S.R."/>
            <person name="Lipzen A."/>
            <person name="Sullivan W."/>
            <person name="Andreopoulos W.B."/>
            <person name="Clum A."/>
            <person name="Lindquist E."/>
            <person name="Daum C."/>
            <person name="Ramamoorthy G.K."/>
            <person name="Gryganskyi A."/>
            <person name="Culley D."/>
            <person name="Magnuson J.K."/>
            <person name="James T.Y."/>
            <person name="O'Malley M.A."/>
            <person name="Stajich J.E."/>
            <person name="Spatafora J.W."/>
            <person name="Visel A."/>
            <person name="Grigoriev I.V."/>
        </authorList>
    </citation>
    <scope>NUCLEOTIDE SEQUENCE [LARGE SCALE GENOMIC DNA]</scope>
    <source>
        <strain evidence="3 4">NRRL 3301</strain>
    </source>
</reference>
<feature type="domain" description="YjeF N-terminal" evidence="2">
    <location>
        <begin position="457"/>
        <end position="637"/>
    </location>
</feature>
<dbReference type="Pfam" id="PF03853">
    <property type="entry name" value="YjeF_N"/>
    <property type="match status" value="1"/>
</dbReference>
<proteinExistence type="predicted"/>
<feature type="region of interest" description="Disordered" evidence="1">
    <location>
        <begin position="407"/>
        <end position="433"/>
    </location>
</feature>
<dbReference type="GO" id="GO:0003729">
    <property type="term" value="F:mRNA binding"/>
    <property type="evidence" value="ECO:0007669"/>
    <property type="project" value="TreeGrafter"/>
</dbReference>
<dbReference type="GO" id="GO:0031087">
    <property type="term" value="P:deadenylation-independent decapping of nuclear-transcribed mRNA"/>
    <property type="evidence" value="ECO:0007669"/>
    <property type="project" value="TreeGrafter"/>
</dbReference>
<feature type="compositionally biased region" description="Polar residues" evidence="1">
    <location>
        <begin position="100"/>
        <end position="117"/>
    </location>
</feature>
<feature type="compositionally biased region" description="Polar residues" evidence="1">
    <location>
        <begin position="276"/>
        <end position="285"/>
    </location>
</feature>
<feature type="compositionally biased region" description="Polar residues" evidence="1">
    <location>
        <begin position="11"/>
        <end position="25"/>
    </location>
</feature>
<feature type="region of interest" description="Disordered" evidence="1">
    <location>
        <begin position="233"/>
        <end position="252"/>
    </location>
</feature>
<comment type="caution">
    <text evidence="3">The sequence shown here is derived from an EMBL/GenBank/DDBJ whole genome shotgun (WGS) entry which is preliminary data.</text>
</comment>
<dbReference type="GO" id="GO:0033962">
    <property type="term" value="P:P-body assembly"/>
    <property type="evidence" value="ECO:0007669"/>
    <property type="project" value="TreeGrafter"/>
</dbReference>
<dbReference type="InterPro" id="IPR004443">
    <property type="entry name" value="YjeF_N_dom"/>
</dbReference>
<keyword evidence="4" id="KW-1185">Reference proteome</keyword>
<feature type="compositionally biased region" description="Basic and acidic residues" evidence="1">
    <location>
        <begin position="204"/>
        <end position="215"/>
    </location>
</feature>
<sequence>MRVPGHMVQTYHVTQPEETTNSPTQKAAAPLPSVIAPSPTTPLQPFVDPAIVNSPVQTQQHNLVPQKQPSPKQAQGKPSKGKKGKTHDEGKSKPRKTVKSKNTSDGTDGSTPQASPKSNKRGSKRLSQPRHIATPSPAVNDLMLEQDTKPAKKSTPAPRPKPMPQFGISSPQPRNVVESVDYEDYTDFIGMSDQGTKKRHSDKPKKTAELHKPDDPVNQTATQTLLSSLNMVGISSASPASPPGPASQHSPLMSATIASSGSASPMEHHHRYMMDTTPNSGLQSPSPVPAFDPSRRPSNPIDGDDDDDDEVPPPAFSRKKSIDVANIHVPLSLIPPKLRARSQLSQIVTHSSPPPTDALAAAPTKTNGHAITPTRTMVPIIDDDDDQNDSDNRSHSLHLVHHEHTVVLEEQPTNEQHLQKPMDDEEDQDDEPVPHGGATIKSVTTGKPCPVLSPEQLDQLMTIAKTEFGLTDVMMIENGAHAAASIVFKMLGGQRRIKVNNHNEAPTVVVFAGNHSVGSFGIATARHLANRGVQVLVLLIANEAQLSPTIIEQKRCAELSDAKFIQSIDDLPDPLTAPVDLIIDGMMSSTAKLDDLRRDHNVRTLLWQAIDWSNNNKAPILSLDFPSGVNGKDGKSR</sequence>
<dbReference type="Proteomes" id="UP000242146">
    <property type="component" value="Unassembled WGS sequence"/>
</dbReference>
<dbReference type="AlphaFoldDB" id="A0A1X2GJ57"/>
<dbReference type="SUPFAM" id="SSF64153">
    <property type="entry name" value="YjeF N-terminal domain-like"/>
    <property type="match status" value="1"/>
</dbReference>
<dbReference type="GO" id="GO:0000932">
    <property type="term" value="C:P-body"/>
    <property type="evidence" value="ECO:0007669"/>
    <property type="project" value="TreeGrafter"/>
</dbReference>
<evidence type="ECO:0000259" key="2">
    <source>
        <dbReference type="PROSITE" id="PS51385"/>
    </source>
</evidence>
<evidence type="ECO:0000256" key="1">
    <source>
        <dbReference type="SAM" id="MobiDB-lite"/>
    </source>
</evidence>
<protein>
    <recommendedName>
        <fullName evidence="2">YjeF N-terminal domain-containing protein</fullName>
    </recommendedName>
</protein>
<evidence type="ECO:0000313" key="3">
    <source>
        <dbReference type="EMBL" id="ORX55036.1"/>
    </source>
</evidence>
<name>A0A1X2GJ57_9FUNG</name>
<evidence type="ECO:0000313" key="4">
    <source>
        <dbReference type="Proteomes" id="UP000242146"/>
    </source>
</evidence>
<dbReference type="OrthoDB" id="10030313at2759"/>
<feature type="region of interest" description="Disordered" evidence="1">
    <location>
        <begin position="188"/>
        <end position="226"/>
    </location>
</feature>
<dbReference type="InterPro" id="IPR036652">
    <property type="entry name" value="YjeF_N_dom_sf"/>
</dbReference>
<organism evidence="3 4">
    <name type="scientific">Hesseltinella vesiculosa</name>
    <dbReference type="NCBI Taxonomy" id="101127"/>
    <lineage>
        <taxon>Eukaryota</taxon>
        <taxon>Fungi</taxon>
        <taxon>Fungi incertae sedis</taxon>
        <taxon>Mucoromycota</taxon>
        <taxon>Mucoromycotina</taxon>
        <taxon>Mucoromycetes</taxon>
        <taxon>Mucorales</taxon>
        <taxon>Cunninghamellaceae</taxon>
        <taxon>Hesseltinella</taxon>
    </lineage>
</organism>
<feature type="compositionally biased region" description="Polar residues" evidence="1">
    <location>
        <begin position="217"/>
        <end position="226"/>
    </location>
</feature>
<feature type="compositionally biased region" description="Acidic residues" evidence="1">
    <location>
        <begin position="302"/>
        <end position="311"/>
    </location>
</feature>
<feature type="compositionally biased region" description="Basic residues" evidence="1">
    <location>
        <begin position="118"/>
        <end position="128"/>
    </location>
</feature>
<accession>A0A1X2GJ57</accession>
<dbReference type="PANTHER" id="PTHR13612">
    <property type="entry name" value="ENHANCER OF MRNA-DECAPPING PROTEIN 3"/>
    <property type="match status" value="1"/>
</dbReference>
<dbReference type="EMBL" id="MCGT01000012">
    <property type="protein sequence ID" value="ORX55036.1"/>
    <property type="molecule type" value="Genomic_DNA"/>
</dbReference>
<dbReference type="Gene3D" id="3.40.50.10260">
    <property type="entry name" value="YjeF N-terminal domain"/>
    <property type="match status" value="1"/>
</dbReference>
<feature type="compositionally biased region" description="Polar residues" evidence="1">
    <location>
        <begin position="54"/>
        <end position="73"/>
    </location>
</feature>
<gene>
    <name evidence="3" type="ORF">DM01DRAFT_1335327</name>
</gene>
<feature type="region of interest" description="Disordered" evidence="1">
    <location>
        <begin position="272"/>
        <end position="319"/>
    </location>
</feature>